<dbReference type="PANTHER" id="PTHR39190">
    <property type="entry name" value="FLAGELLAR ASSEMBLY FACTOR FLIW"/>
    <property type="match status" value="1"/>
</dbReference>
<dbReference type="InterPro" id="IPR024046">
    <property type="entry name" value="Flagellar_assmbl_FliW_dom_sf"/>
</dbReference>
<dbReference type="Pfam" id="PF02623">
    <property type="entry name" value="FliW"/>
    <property type="match status" value="1"/>
</dbReference>
<evidence type="ECO:0000256" key="1">
    <source>
        <dbReference type="ARBA" id="ARBA00022490"/>
    </source>
</evidence>
<sequence>MRQINSKTYGTLELDDSQIYKFEAGIPGVSNISEYAFLPMEGTPFFLLHALEEEVSFFLLPVQEAVVDYSFQITDDIIELLALNSPDDVGVMVVVNIQEEGLYVNLLAPVLLSPYSHKGCQYIIKDQKLPVRYPLNPEGGRLNVGAET</sequence>
<dbReference type="GO" id="GO:0006417">
    <property type="term" value="P:regulation of translation"/>
    <property type="evidence" value="ECO:0007669"/>
    <property type="project" value="UniProtKB-KW"/>
</dbReference>
<proteinExistence type="inferred from homology"/>
<keyword evidence="3 4" id="KW-0810">Translation regulation</keyword>
<dbReference type="EMBL" id="CP009286">
    <property type="protein sequence ID" value="AIQ65884.1"/>
    <property type="molecule type" value="Genomic_DNA"/>
</dbReference>
<comment type="function">
    <text evidence="4">Acts as an anti-CsrA protein, binds CsrA and prevents it from repressing translation of its target genes, one of which is flagellin. Binds to flagellin and participates in the assembly of the flagellum.</text>
</comment>
<keyword evidence="5" id="KW-0966">Cell projection</keyword>
<dbReference type="STRING" id="169760.PSTEL_25020"/>
<comment type="similarity">
    <text evidence="4">Belongs to the FliW family.</text>
</comment>
<accession>A0A089NAM3</accession>
<dbReference type="KEGG" id="pste:PSTEL_25020"/>
<reference evidence="5 6" key="1">
    <citation type="submission" date="2014-08" db="EMBL/GenBank/DDBJ databases">
        <title>Comparative genomics of the Paenibacillus odorifer group.</title>
        <authorList>
            <person name="den Bakker H.C."/>
            <person name="Tsai Y.-C."/>
            <person name="Martin N."/>
            <person name="Korlach J."/>
            <person name="Wiedmann M."/>
        </authorList>
    </citation>
    <scope>NUCLEOTIDE SEQUENCE [LARGE SCALE GENOMIC DNA]</scope>
    <source>
        <strain evidence="5 6">DSM 14472</strain>
    </source>
</reference>
<evidence type="ECO:0000256" key="4">
    <source>
        <dbReference type="HAMAP-Rule" id="MF_01185"/>
    </source>
</evidence>
<dbReference type="PANTHER" id="PTHR39190:SF1">
    <property type="entry name" value="FLAGELLAR ASSEMBLY FACTOR FLIW"/>
    <property type="match status" value="1"/>
</dbReference>
<dbReference type="OrthoDB" id="9801235at2"/>
<evidence type="ECO:0000313" key="5">
    <source>
        <dbReference type="EMBL" id="AIQ65884.1"/>
    </source>
</evidence>
<keyword evidence="2 4" id="KW-1005">Bacterial flagellum biogenesis</keyword>
<dbReference type="Gene3D" id="2.30.290.10">
    <property type="entry name" value="BH3618-like"/>
    <property type="match status" value="1"/>
</dbReference>
<name>A0A089NAM3_9BACL</name>
<dbReference type="HAMAP" id="MF_01185">
    <property type="entry name" value="FliW"/>
    <property type="match status" value="1"/>
</dbReference>
<dbReference type="SUPFAM" id="SSF141457">
    <property type="entry name" value="BH3618-like"/>
    <property type="match status" value="1"/>
</dbReference>
<evidence type="ECO:0000313" key="6">
    <source>
        <dbReference type="Proteomes" id="UP000029507"/>
    </source>
</evidence>
<gene>
    <name evidence="4" type="primary">fliW</name>
    <name evidence="5" type="ORF">PSTEL_25020</name>
</gene>
<keyword evidence="1 4" id="KW-0963">Cytoplasm</keyword>
<dbReference type="AlphaFoldDB" id="A0A089NAM3"/>
<dbReference type="RefSeq" id="WP_038699286.1">
    <property type="nucleotide sequence ID" value="NZ_CP009286.1"/>
</dbReference>
<dbReference type="InterPro" id="IPR003775">
    <property type="entry name" value="Flagellar_assembly_factor_FliW"/>
</dbReference>
<keyword evidence="6" id="KW-1185">Reference proteome</keyword>
<evidence type="ECO:0000256" key="2">
    <source>
        <dbReference type="ARBA" id="ARBA00022795"/>
    </source>
</evidence>
<keyword evidence="5" id="KW-0969">Cilium</keyword>
<comment type="subunit">
    <text evidence="4">Interacts with translational regulator CsrA and flagellin(s).</text>
</comment>
<protein>
    <recommendedName>
        <fullName evidence="4">Flagellar assembly factor FliW</fullName>
    </recommendedName>
</protein>
<dbReference type="HOGENOM" id="CLU_112356_0_2_9"/>
<keyword evidence="5" id="KW-0282">Flagellum</keyword>
<organism evidence="5 6">
    <name type="scientific">Paenibacillus stellifer</name>
    <dbReference type="NCBI Taxonomy" id="169760"/>
    <lineage>
        <taxon>Bacteria</taxon>
        <taxon>Bacillati</taxon>
        <taxon>Bacillota</taxon>
        <taxon>Bacilli</taxon>
        <taxon>Bacillales</taxon>
        <taxon>Paenibacillaceae</taxon>
        <taxon>Paenibacillus</taxon>
    </lineage>
</organism>
<dbReference type="GO" id="GO:0044780">
    <property type="term" value="P:bacterial-type flagellum assembly"/>
    <property type="evidence" value="ECO:0007669"/>
    <property type="project" value="UniProtKB-UniRule"/>
</dbReference>
<comment type="subcellular location">
    <subcellularLocation>
        <location evidence="4">Cytoplasm</location>
    </subcellularLocation>
</comment>
<dbReference type="GO" id="GO:0005737">
    <property type="term" value="C:cytoplasm"/>
    <property type="evidence" value="ECO:0007669"/>
    <property type="project" value="UniProtKB-SubCell"/>
</dbReference>
<dbReference type="Proteomes" id="UP000029507">
    <property type="component" value="Chromosome"/>
</dbReference>
<keyword evidence="4" id="KW-0143">Chaperone</keyword>
<evidence type="ECO:0000256" key="3">
    <source>
        <dbReference type="ARBA" id="ARBA00022845"/>
    </source>
</evidence>